<reference evidence="1" key="1">
    <citation type="submission" date="2021-06" db="EMBL/GenBank/DDBJ databases">
        <authorList>
            <consortium name="Wellcome Sanger Institute Data Sharing"/>
        </authorList>
    </citation>
    <scope>NUCLEOTIDE SEQUENCE [LARGE SCALE GENOMIC DNA]</scope>
</reference>
<dbReference type="Proteomes" id="UP000694620">
    <property type="component" value="Chromosome 2"/>
</dbReference>
<proteinExistence type="predicted"/>
<organism evidence="1 2">
    <name type="scientific">Erpetoichthys calabaricus</name>
    <name type="common">Rope fish</name>
    <name type="synonym">Calamoichthys calabaricus</name>
    <dbReference type="NCBI Taxonomy" id="27687"/>
    <lineage>
        <taxon>Eukaryota</taxon>
        <taxon>Metazoa</taxon>
        <taxon>Chordata</taxon>
        <taxon>Craniata</taxon>
        <taxon>Vertebrata</taxon>
        <taxon>Euteleostomi</taxon>
        <taxon>Actinopterygii</taxon>
        <taxon>Polypteriformes</taxon>
        <taxon>Polypteridae</taxon>
        <taxon>Erpetoichthys</taxon>
    </lineage>
</organism>
<dbReference type="Ensembl" id="ENSECRT00000008356.1">
    <property type="protein sequence ID" value="ENSECRP00000008224.1"/>
    <property type="gene ID" value="ENSECRG00000005481.1"/>
</dbReference>
<reference evidence="1" key="3">
    <citation type="submission" date="2025-09" db="UniProtKB">
        <authorList>
            <consortium name="Ensembl"/>
        </authorList>
    </citation>
    <scope>IDENTIFICATION</scope>
</reference>
<dbReference type="AlphaFoldDB" id="A0A8C4RVE5"/>
<sequence length="187" mass="21550">LSRPLFSPSRDSSSASRGLFLRLRSTSFCSYGPWPDSVTEENRLIPYFIMPFADLWSESGELVCIVASAQESNEGVIEDGIKDAFVDHCEIHGNVKTGLWDGDCFIYTSSVHRTMHLLGYIPKDNWLYLCDKELNIVSYFLLVYVLEYQIAVMWKDFSMADKVLPTVAKEQRTRVHGIWKNKVYEWC</sequence>
<evidence type="ECO:0000313" key="2">
    <source>
        <dbReference type="Proteomes" id="UP000694620"/>
    </source>
</evidence>
<name>A0A8C4RVE5_ERPCA</name>
<reference evidence="1" key="2">
    <citation type="submission" date="2025-08" db="UniProtKB">
        <authorList>
            <consortium name="Ensembl"/>
        </authorList>
    </citation>
    <scope>IDENTIFICATION</scope>
</reference>
<keyword evidence="2" id="KW-1185">Reference proteome</keyword>
<accession>A0A8C4RVE5</accession>
<evidence type="ECO:0000313" key="1">
    <source>
        <dbReference type="Ensembl" id="ENSECRP00000008224.1"/>
    </source>
</evidence>
<dbReference type="GeneTree" id="ENSGT00900000141083"/>
<protein>
    <submittedName>
        <fullName evidence="1">Uncharacterized protein</fullName>
    </submittedName>
</protein>